<dbReference type="AlphaFoldDB" id="A0A1G8FIJ0"/>
<sequence>MKFKLLKGDIEEFALFDEFFPENSSELQIQTGIEVKINIKDERLALSHSVKFENNSDIILKIKSTFYFGFDENTWNDFIKEEAIIIETAKLCRLGEIVVGATRGMLMAKTANTEFSKLILPPIKLGELFQEDLIFNKKSN</sequence>
<protein>
    <submittedName>
        <fullName evidence="1">Uncharacterized protein</fullName>
    </submittedName>
</protein>
<evidence type="ECO:0000313" key="2">
    <source>
        <dbReference type="Proteomes" id="UP000243588"/>
    </source>
</evidence>
<dbReference type="STRING" id="702745.SAMN05421818_1174"/>
<gene>
    <name evidence="1" type="ORF">SAMN05421818_1174</name>
</gene>
<dbReference type="RefSeq" id="WP_143021887.1">
    <property type="nucleotide sequence ID" value="NZ_FNDQ01000017.1"/>
</dbReference>
<dbReference type="Proteomes" id="UP000243588">
    <property type="component" value="Unassembled WGS sequence"/>
</dbReference>
<reference evidence="2" key="1">
    <citation type="submission" date="2016-10" db="EMBL/GenBank/DDBJ databases">
        <authorList>
            <person name="Varghese N."/>
            <person name="Submissions S."/>
        </authorList>
    </citation>
    <scope>NUCLEOTIDE SEQUENCE [LARGE SCALE GENOMIC DNA]</scope>
    <source>
        <strain evidence="2">DSM 23313</strain>
    </source>
</reference>
<keyword evidence="2" id="KW-1185">Reference proteome</keyword>
<accession>A0A1G8FIJ0</accession>
<organism evidence="1 2">
    <name type="scientific">Myroides phaeus</name>
    <dbReference type="NCBI Taxonomy" id="702745"/>
    <lineage>
        <taxon>Bacteria</taxon>
        <taxon>Pseudomonadati</taxon>
        <taxon>Bacteroidota</taxon>
        <taxon>Flavobacteriia</taxon>
        <taxon>Flavobacteriales</taxon>
        <taxon>Flavobacteriaceae</taxon>
        <taxon>Myroides</taxon>
    </lineage>
</organism>
<evidence type="ECO:0000313" key="1">
    <source>
        <dbReference type="EMBL" id="SDH81876.1"/>
    </source>
</evidence>
<name>A0A1G8FIJ0_9FLAO</name>
<proteinExistence type="predicted"/>
<dbReference type="EMBL" id="FNDQ01000017">
    <property type="protein sequence ID" value="SDH81876.1"/>
    <property type="molecule type" value="Genomic_DNA"/>
</dbReference>